<dbReference type="OrthoDB" id="245563at2759"/>
<evidence type="ECO:0000256" key="2">
    <source>
        <dbReference type="ARBA" id="ARBA00022801"/>
    </source>
</evidence>
<dbReference type="eggNOG" id="ENOG502RXWW">
    <property type="taxonomic scope" value="Eukaryota"/>
</dbReference>
<dbReference type="AlphaFoldDB" id="E3S2U7"/>
<accession>E3S2U7</accession>
<keyword evidence="5" id="KW-1185">Reference proteome</keyword>
<dbReference type="Proteomes" id="UP000001067">
    <property type="component" value="Unassembled WGS sequence"/>
</dbReference>
<dbReference type="Gene3D" id="3.40.50.850">
    <property type="entry name" value="Isochorismatase-like"/>
    <property type="match status" value="1"/>
</dbReference>
<dbReference type="PANTHER" id="PTHR43540">
    <property type="entry name" value="PEROXYUREIDOACRYLATE/UREIDOACRYLATE AMIDOHYDROLASE-RELATED"/>
    <property type="match status" value="1"/>
</dbReference>
<dbReference type="CDD" id="cd09917">
    <property type="entry name" value="F-box_SF"/>
    <property type="match status" value="1"/>
</dbReference>
<dbReference type="HOGENOM" id="CLU_484964_0_0_1"/>
<dbReference type="SUPFAM" id="SSF52499">
    <property type="entry name" value="Isochorismatase-like hydrolases"/>
    <property type="match status" value="1"/>
</dbReference>
<sequence length="562" mass="63078">MATTGESTNVQVAEHLPFRDLPLELKEMVLGYLDNIEDVGSLRLVCKDMVPWEFLWKVPYRVLLMKESVKKLWHIAMTQQRSTNNGACRDALPEHIKTIVFEGALPLYTSDIDVVANEIDHGRSRDDRILSNAFSDYCQGRYSQLHNRAMGNIISTALHNLDSVATLLYNSLSASNLDEHPPSDQDRRNLILASNRKGAHEFAKAMWMNRNIMLRSHTQLNESRCLELFHDATEAVVRNRRRKKKLHVYIKTNRRSALYRSRSSMHPIPVNQLGDLLDITYTGSNHMTVQSMEMDLSILSSQRLGTGSLYAGLRELSISGTGLTKDNSIHMGALDHPDRSPDWSRLQKLRLSHTQQTEHSALFLRRQSFALEIHNVYWHGRSFEQYSRGSSLQSVKASGIFVVASGALKVTNAAASGKVIADLLARYRKAGGKLIHIMHKEEAGSPVFTPGTELAEEFKEVKAQDGEETIWKLFPGAFEQTSLHETLQKWGIKKVVLTGYMAHVCVSTTAREAFQKGYEVILVEDAIGDRDIPGVQGDEVTRVALAELGDVFGTVVKSADIK</sequence>
<proteinExistence type="inferred from homology"/>
<evidence type="ECO:0000259" key="3">
    <source>
        <dbReference type="Pfam" id="PF00857"/>
    </source>
</evidence>
<dbReference type="GO" id="GO:0016787">
    <property type="term" value="F:hydrolase activity"/>
    <property type="evidence" value="ECO:0007669"/>
    <property type="project" value="UniProtKB-KW"/>
</dbReference>
<feature type="domain" description="Isochorismatase-like" evidence="3">
    <location>
        <begin position="404"/>
        <end position="558"/>
    </location>
</feature>
<name>E3S2U7_PYRTT</name>
<reference evidence="4 5" key="1">
    <citation type="journal article" date="2010" name="Genome Biol.">
        <title>A first genome assembly of the barley fungal pathogen Pyrenophora teres f. teres.</title>
        <authorList>
            <person name="Ellwood S.R."/>
            <person name="Liu Z."/>
            <person name="Syme R.A."/>
            <person name="Lai Z."/>
            <person name="Hane J.K."/>
            <person name="Keiper F."/>
            <person name="Moffat C.S."/>
            <person name="Oliver R.P."/>
            <person name="Friesen T.L."/>
        </authorList>
    </citation>
    <scope>NUCLEOTIDE SEQUENCE [LARGE SCALE GENOMIC DNA]</scope>
    <source>
        <strain evidence="4 5">0-1</strain>
    </source>
</reference>
<evidence type="ECO:0000313" key="4">
    <source>
        <dbReference type="EMBL" id="EFQ87694.1"/>
    </source>
</evidence>
<keyword evidence="2" id="KW-0378">Hydrolase</keyword>
<protein>
    <recommendedName>
        <fullName evidence="3">Isochorismatase-like domain-containing protein</fullName>
    </recommendedName>
</protein>
<dbReference type="PANTHER" id="PTHR43540:SF15">
    <property type="entry name" value="BLR5631 PROTEIN"/>
    <property type="match status" value="1"/>
</dbReference>
<gene>
    <name evidence="4" type="ORF">PTT_16697</name>
</gene>
<evidence type="ECO:0000313" key="5">
    <source>
        <dbReference type="Proteomes" id="UP000001067"/>
    </source>
</evidence>
<dbReference type="InterPro" id="IPR036380">
    <property type="entry name" value="Isochorismatase-like_sf"/>
</dbReference>
<comment type="similarity">
    <text evidence="1">Belongs to the isochorismatase family.</text>
</comment>
<dbReference type="InterPro" id="IPR000868">
    <property type="entry name" value="Isochorismatase-like_dom"/>
</dbReference>
<dbReference type="Pfam" id="PF00857">
    <property type="entry name" value="Isochorismatase"/>
    <property type="match status" value="1"/>
</dbReference>
<dbReference type="CDD" id="cd00431">
    <property type="entry name" value="cysteine_hydrolases"/>
    <property type="match status" value="1"/>
</dbReference>
<dbReference type="EMBL" id="GL536836">
    <property type="protein sequence ID" value="EFQ87694.1"/>
    <property type="molecule type" value="Genomic_DNA"/>
</dbReference>
<dbReference type="InterPro" id="IPR050272">
    <property type="entry name" value="Isochorismatase-like_hydrls"/>
</dbReference>
<organism evidence="5">
    <name type="scientific">Pyrenophora teres f. teres (strain 0-1)</name>
    <name type="common">Barley net blotch fungus</name>
    <name type="synonym">Drechslera teres f. teres</name>
    <dbReference type="NCBI Taxonomy" id="861557"/>
    <lineage>
        <taxon>Eukaryota</taxon>
        <taxon>Fungi</taxon>
        <taxon>Dikarya</taxon>
        <taxon>Ascomycota</taxon>
        <taxon>Pezizomycotina</taxon>
        <taxon>Dothideomycetes</taxon>
        <taxon>Pleosporomycetidae</taxon>
        <taxon>Pleosporales</taxon>
        <taxon>Pleosporineae</taxon>
        <taxon>Pleosporaceae</taxon>
        <taxon>Pyrenophora</taxon>
    </lineage>
</organism>
<dbReference type="KEGG" id="pte:PTT_16697"/>
<evidence type="ECO:0000256" key="1">
    <source>
        <dbReference type="ARBA" id="ARBA00006336"/>
    </source>
</evidence>